<reference evidence="2 3" key="1">
    <citation type="submission" date="2021-03" db="EMBL/GenBank/DDBJ databases">
        <title>Sequencing the genomes of 1000 actinobacteria strains.</title>
        <authorList>
            <person name="Klenk H.-P."/>
        </authorList>
    </citation>
    <scope>NUCLEOTIDE SEQUENCE [LARGE SCALE GENOMIC DNA]</scope>
    <source>
        <strain evidence="2 3">DSM 40843</strain>
    </source>
</reference>
<dbReference type="GeneID" id="97343739"/>
<organism evidence="2 3">
    <name type="scientific">Streptomyces clavifer</name>
    <dbReference type="NCBI Taxonomy" id="68188"/>
    <lineage>
        <taxon>Bacteria</taxon>
        <taxon>Bacillati</taxon>
        <taxon>Actinomycetota</taxon>
        <taxon>Actinomycetes</taxon>
        <taxon>Kitasatosporales</taxon>
        <taxon>Streptomycetaceae</taxon>
        <taxon>Streptomyces</taxon>
    </lineage>
</organism>
<dbReference type="RefSeq" id="WP_124281758.1">
    <property type="nucleotide sequence ID" value="NZ_BMWJ01000004.1"/>
</dbReference>
<evidence type="ECO:0000313" key="2">
    <source>
        <dbReference type="EMBL" id="MBP2360174.1"/>
    </source>
</evidence>
<accession>A0ABS4V909</accession>
<name>A0ABS4V909_9ACTN</name>
<dbReference type="EMBL" id="JAGINS010000001">
    <property type="protein sequence ID" value="MBP2360174.1"/>
    <property type="molecule type" value="Genomic_DNA"/>
</dbReference>
<protein>
    <submittedName>
        <fullName evidence="2">Uncharacterized protein</fullName>
    </submittedName>
</protein>
<dbReference type="Proteomes" id="UP001519311">
    <property type="component" value="Unassembled WGS sequence"/>
</dbReference>
<sequence>MGHIERPRRAVRPDTATGAAPALGGGTRRGSAPVTAGAPLGIRPPPLLHAVRRLDAGLADEALRETAAWLREHYTNAYGTAPLGYVAPCFLGPPYADHLLGLDGCILEHYAPADPMPAPFPAARMLARSGAYAYVEVYEGGLVLPVLADGTVVRP</sequence>
<evidence type="ECO:0000256" key="1">
    <source>
        <dbReference type="SAM" id="MobiDB-lite"/>
    </source>
</evidence>
<keyword evidence="3" id="KW-1185">Reference proteome</keyword>
<evidence type="ECO:0000313" key="3">
    <source>
        <dbReference type="Proteomes" id="UP001519311"/>
    </source>
</evidence>
<feature type="compositionally biased region" description="Basic and acidic residues" evidence="1">
    <location>
        <begin position="1"/>
        <end position="12"/>
    </location>
</feature>
<comment type="caution">
    <text evidence="2">The sequence shown here is derived from an EMBL/GenBank/DDBJ whole genome shotgun (WGS) entry which is preliminary data.</text>
</comment>
<gene>
    <name evidence="2" type="ORF">JOF59_002574</name>
</gene>
<feature type="region of interest" description="Disordered" evidence="1">
    <location>
        <begin position="1"/>
        <end position="38"/>
    </location>
</feature>
<proteinExistence type="predicted"/>